<feature type="transmembrane region" description="Helical" evidence="2">
    <location>
        <begin position="54"/>
        <end position="74"/>
    </location>
</feature>
<dbReference type="GeneID" id="16072878"/>
<dbReference type="AlphaFoldDB" id="F2UF66"/>
<evidence type="ECO:0000256" key="2">
    <source>
        <dbReference type="SAM" id="Phobius"/>
    </source>
</evidence>
<feature type="region of interest" description="Disordered" evidence="1">
    <location>
        <begin position="1"/>
        <end position="35"/>
    </location>
</feature>
<dbReference type="OMA" id="KHEYILR"/>
<evidence type="ECO:0000313" key="4">
    <source>
        <dbReference type="Proteomes" id="UP000007799"/>
    </source>
</evidence>
<sequence length="248" mass="27804">MAADGSSNSGTAAGVPAASPATPRTPTTPLLRQGSSTTRVSNSLLGKIHSAMYYQNWSLIISALSLLASVVYFYNALALMKSGSEASLFNDILSEYSSPQMLDSLRTLRRFYDTHQDDYAAVFIEEYKHNSDQAWELEHARRRVEAWYSKVMHFHQFDLLHDKYLSVFPGRRRAIAFLQLVEPLSEALSRFHEADRPGVFAYVRKLYHLTDKDTARSFPKVQQNYKDNHSGGDGSSSTQPAAASKDEL</sequence>
<dbReference type="RefSeq" id="XP_004992319.1">
    <property type="nucleotide sequence ID" value="XM_004992262.1"/>
</dbReference>
<proteinExistence type="predicted"/>
<dbReference type="EMBL" id="GL832971">
    <property type="protein sequence ID" value="EGD75266.1"/>
    <property type="molecule type" value="Genomic_DNA"/>
</dbReference>
<organism evidence="4">
    <name type="scientific">Salpingoeca rosetta (strain ATCC 50818 / BSB-021)</name>
    <dbReference type="NCBI Taxonomy" id="946362"/>
    <lineage>
        <taxon>Eukaryota</taxon>
        <taxon>Choanoflagellata</taxon>
        <taxon>Craspedida</taxon>
        <taxon>Salpingoecidae</taxon>
        <taxon>Salpingoeca</taxon>
    </lineage>
</organism>
<accession>F2UF66</accession>
<keyword evidence="4" id="KW-1185">Reference proteome</keyword>
<dbReference type="eggNOG" id="ENOG502S8YX">
    <property type="taxonomic scope" value="Eukaryota"/>
</dbReference>
<dbReference type="InParanoid" id="F2UF66"/>
<feature type="region of interest" description="Disordered" evidence="1">
    <location>
        <begin position="218"/>
        <end position="248"/>
    </location>
</feature>
<dbReference type="Proteomes" id="UP000007799">
    <property type="component" value="Unassembled WGS sequence"/>
</dbReference>
<dbReference type="KEGG" id="sre:PTSG_06919"/>
<protein>
    <recommendedName>
        <fullName evidence="5">Transmembrane protein</fullName>
    </recommendedName>
</protein>
<name>F2UF66_SALR5</name>
<reference evidence="3" key="1">
    <citation type="submission" date="2009-08" db="EMBL/GenBank/DDBJ databases">
        <title>Annotation of Salpingoeca rosetta.</title>
        <authorList>
            <consortium name="The Broad Institute Genome Sequencing Platform"/>
            <person name="Russ C."/>
            <person name="Cuomo C."/>
            <person name="Burger G."/>
            <person name="Gray M.W."/>
            <person name="Holland P.W.H."/>
            <person name="King N."/>
            <person name="Lang F.B.F."/>
            <person name="Roger A.J."/>
            <person name="Ruiz-Trillo I."/>
            <person name="Young S.K."/>
            <person name="Zeng Q."/>
            <person name="Gargeya S."/>
            <person name="Alvarado L."/>
            <person name="Berlin A."/>
            <person name="Chapman S.B."/>
            <person name="Chen Z."/>
            <person name="Freedman E."/>
            <person name="Gellesch M."/>
            <person name="Goldberg J."/>
            <person name="Griggs A."/>
            <person name="Gujja S."/>
            <person name="Heilman E."/>
            <person name="Heiman D."/>
            <person name="Howarth C."/>
            <person name="Mehta T."/>
            <person name="Neiman D."/>
            <person name="Pearson M."/>
            <person name="Roberts A."/>
            <person name="Saif S."/>
            <person name="Shea T."/>
            <person name="Shenoy N."/>
            <person name="Sisk P."/>
            <person name="Stolte C."/>
            <person name="Sykes S."/>
            <person name="White J."/>
            <person name="Yandava C."/>
            <person name="Haas B."/>
            <person name="Nusbaum C."/>
            <person name="Birren B."/>
        </authorList>
    </citation>
    <scope>NUCLEOTIDE SEQUENCE [LARGE SCALE GENOMIC DNA]</scope>
    <source>
        <strain evidence="3">ATCC 50818</strain>
    </source>
</reference>
<keyword evidence="2" id="KW-0472">Membrane</keyword>
<feature type="compositionally biased region" description="Low complexity" evidence="1">
    <location>
        <begin position="16"/>
        <end position="29"/>
    </location>
</feature>
<keyword evidence="2" id="KW-1133">Transmembrane helix</keyword>
<feature type="compositionally biased region" description="Polar residues" evidence="1">
    <location>
        <begin position="1"/>
        <end position="11"/>
    </location>
</feature>
<keyword evidence="2" id="KW-0812">Transmembrane</keyword>
<evidence type="ECO:0000256" key="1">
    <source>
        <dbReference type="SAM" id="MobiDB-lite"/>
    </source>
</evidence>
<evidence type="ECO:0008006" key="5">
    <source>
        <dbReference type="Google" id="ProtNLM"/>
    </source>
</evidence>
<dbReference type="OrthoDB" id="423579at2759"/>
<evidence type="ECO:0000313" key="3">
    <source>
        <dbReference type="EMBL" id="EGD75266.1"/>
    </source>
</evidence>
<gene>
    <name evidence="3" type="ORF">PTSG_06919</name>
</gene>